<comment type="similarity">
    <text evidence="2">Belongs to the class-I pyridoxal-phosphate-dependent aminotransferase family.</text>
</comment>
<dbReference type="OrthoDB" id="9802328at2"/>
<reference evidence="7 8" key="1">
    <citation type="submission" date="2019-08" db="EMBL/GenBank/DDBJ databases">
        <title>Genome of Phaeodactylibacter luteus.</title>
        <authorList>
            <person name="Bowman J.P."/>
        </authorList>
    </citation>
    <scope>NUCLEOTIDE SEQUENCE [LARGE SCALE GENOMIC DNA]</scope>
    <source>
        <strain evidence="7 8">KCTC 42180</strain>
    </source>
</reference>
<dbReference type="NCBIfam" id="NF006569">
    <property type="entry name" value="PRK09082.1"/>
    <property type="match status" value="1"/>
</dbReference>
<dbReference type="GO" id="GO:0016212">
    <property type="term" value="F:kynurenine-oxoglutarate transaminase activity"/>
    <property type="evidence" value="ECO:0007669"/>
    <property type="project" value="TreeGrafter"/>
</dbReference>
<accession>A0A5C6RKF9</accession>
<name>A0A5C6RKF9_9BACT</name>
<dbReference type="Gene3D" id="3.40.640.10">
    <property type="entry name" value="Type I PLP-dependent aspartate aminotransferase-like (Major domain)"/>
    <property type="match status" value="1"/>
</dbReference>
<dbReference type="SUPFAM" id="SSF53383">
    <property type="entry name" value="PLP-dependent transferases"/>
    <property type="match status" value="1"/>
</dbReference>
<dbReference type="InterPro" id="IPR015422">
    <property type="entry name" value="PyrdxlP-dep_Trfase_small"/>
</dbReference>
<organism evidence="7 8">
    <name type="scientific">Phaeodactylibacter luteus</name>
    <dbReference type="NCBI Taxonomy" id="1564516"/>
    <lineage>
        <taxon>Bacteria</taxon>
        <taxon>Pseudomonadati</taxon>
        <taxon>Bacteroidota</taxon>
        <taxon>Saprospiria</taxon>
        <taxon>Saprospirales</taxon>
        <taxon>Haliscomenobacteraceae</taxon>
        <taxon>Phaeodactylibacter</taxon>
    </lineage>
</organism>
<dbReference type="NCBIfam" id="NF009079">
    <property type="entry name" value="PRK12414.1"/>
    <property type="match status" value="1"/>
</dbReference>
<dbReference type="GO" id="GO:0030170">
    <property type="term" value="F:pyridoxal phosphate binding"/>
    <property type="evidence" value="ECO:0007669"/>
    <property type="project" value="InterPro"/>
</dbReference>
<sequence>MLLTSKLPDVGTTIFSVMSALAQEHNAINLSQGFPNFPPDAQLIDRVSYYMREGYNQYAPMPGWPALRQALADKAALAYGQPVDWAEEVTITAGATQAIYCAIAATVRPGDEVILFEPAYDSYRPAVEVNGGIPVIYELRAPDYRVDWGMVESLITSATRMIIINTPHNPTGSTLKREDMLALQALTDGTDVLVLSDEVYEHLIYDGAAHQSALRFPGLRSRSFVTFSFGKTFHATGWKVGYCIAPPQLMAEFRKVHQYNTFSVHTPTQCALADYLRDPKHYEQLPAFYQAKRDLLLEQLEPSRFDALPCEGTYFCNFSYKSISKEPDTAFALRLIKEYGVAAIPVSAFYSSGKDEQVIRLCFAKTEGTLRAAAAALCRV</sequence>
<dbReference type="Pfam" id="PF00155">
    <property type="entry name" value="Aminotran_1_2"/>
    <property type="match status" value="1"/>
</dbReference>
<keyword evidence="8" id="KW-1185">Reference proteome</keyword>
<dbReference type="EMBL" id="VOOR01000022">
    <property type="protein sequence ID" value="TXB62868.1"/>
    <property type="molecule type" value="Genomic_DNA"/>
</dbReference>
<keyword evidence="5" id="KW-0663">Pyridoxal phosphate</keyword>
<evidence type="ECO:0000313" key="7">
    <source>
        <dbReference type="EMBL" id="TXB62868.1"/>
    </source>
</evidence>
<keyword evidence="3 7" id="KW-0032">Aminotransferase</keyword>
<evidence type="ECO:0000259" key="6">
    <source>
        <dbReference type="Pfam" id="PF00155"/>
    </source>
</evidence>
<dbReference type="Gene3D" id="3.90.1150.10">
    <property type="entry name" value="Aspartate Aminotransferase, domain 1"/>
    <property type="match status" value="1"/>
</dbReference>
<comment type="caution">
    <text evidence="7">The sequence shown here is derived from an EMBL/GenBank/DDBJ whole genome shotgun (WGS) entry which is preliminary data.</text>
</comment>
<dbReference type="InterPro" id="IPR015421">
    <property type="entry name" value="PyrdxlP-dep_Trfase_major"/>
</dbReference>
<gene>
    <name evidence="7" type="ORF">FRY97_11770</name>
</gene>
<evidence type="ECO:0000256" key="1">
    <source>
        <dbReference type="ARBA" id="ARBA00001933"/>
    </source>
</evidence>
<protein>
    <submittedName>
        <fullName evidence="7">Aminotransferase class I/II-fold pyridoxal phosphate-dependent enzyme</fullName>
    </submittedName>
</protein>
<dbReference type="Proteomes" id="UP000321580">
    <property type="component" value="Unassembled WGS sequence"/>
</dbReference>
<evidence type="ECO:0000256" key="5">
    <source>
        <dbReference type="ARBA" id="ARBA00022898"/>
    </source>
</evidence>
<dbReference type="InterPro" id="IPR004839">
    <property type="entry name" value="Aminotransferase_I/II_large"/>
</dbReference>
<dbReference type="RefSeq" id="WP_147167736.1">
    <property type="nucleotide sequence ID" value="NZ_VOOR01000022.1"/>
</dbReference>
<dbReference type="CDD" id="cd00609">
    <property type="entry name" value="AAT_like"/>
    <property type="match status" value="1"/>
</dbReference>
<dbReference type="FunFam" id="3.40.640.10:FF:000033">
    <property type="entry name" value="Aspartate aminotransferase"/>
    <property type="match status" value="1"/>
</dbReference>
<evidence type="ECO:0000256" key="2">
    <source>
        <dbReference type="ARBA" id="ARBA00007441"/>
    </source>
</evidence>
<dbReference type="InterPro" id="IPR051326">
    <property type="entry name" value="Kynurenine-oxoglutarate_AT"/>
</dbReference>
<keyword evidence="4 7" id="KW-0808">Transferase</keyword>
<dbReference type="PANTHER" id="PTHR43807:SF20">
    <property type="entry name" value="FI04487P"/>
    <property type="match status" value="1"/>
</dbReference>
<evidence type="ECO:0000256" key="4">
    <source>
        <dbReference type="ARBA" id="ARBA00022679"/>
    </source>
</evidence>
<evidence type="ECO:0000256" key="3">
    <source>
        <dbReference type="ARBA" id="ARBA00022576"/>
    </source>
</evidence>
<proteinExistence type="inferred from homology"/>
<dbReference type="AlphaFoldDB" id="A0A5C6RKF9"/>
<dbReference type="InterPro" id="IPR015424">
    <property type="entry name" value="PyrdxlP-dep_Trfase"/>
</dbReference>
<comment type="cofactor">
    <cofactor evidence="1">
        <name>pyridoxal 5'-phosphate</name>
        <dbReference type="ChEBI" id="CHEBI:597326"/>
    </cofactor>
</comment>
<evidence type="ECO:0000313" key="8">
    <source>
        <dbReference type="Proteomes" id="UP000321580"/>
    </source>
</evidence>
<dbReference type="GO" id="GO:0005737">
    <property type="term" value="C:cytoplasm"/>
    <property type="evidence" value="ECO:0007669"/>
    <property type="project" value="TreeGrafter"/>
</dbReference>
<dbReference type="PANTHER" id="PTHR43807">
    <property type="entry name" value="FI04487P"/>
    <property type="match status" value="1"/>
</dbReference>
<feature type="domain" description="Aminotransferase class I/classII large" evidence="6">
    <location>
        <begin position="27"/>
        <end position="377"/>
    </location>
</feature>